<dbReference type="PANTHER" id="PTHR19136:SF81">
    <property type="entry name" value="MOLYBDENUM COFACTOR GUANYLYLTRANSFERASE"/>
    <property type="match status" value="1"/>
</dbReference>
<sequence length="217" mass="21733">MTGTAPERTGPTAAIVLAGGRAARLGGVDKAALEIGGRTLLARVLDAVAAAGINAARTVVVGGEGALPDGVRRTREEPPFGGPLAALGAGLTLLTDRDAPEVLVLACDLPRAASLVALLPAEVPAGADGTVVRDSGGREQWLAARYRTAALREAVSAVAATSATGLTGLPLRAAVGRLRLVRVDDVGGASLDVDTPADLARARATMDAPSSHREDAS</sequence>
<dbReference type="Proteomes" id="UP000297318">
    <property type="component" value="Unassembled WGS sequence"/>
</dbReference>
<dbReference type="GO" id="GO:0016779">
    <property type="term" value="F:nucleotidyltransferase activity"/>
    <property type="evidence" value="ECO:0007669"/>
    <property type="project" value="TreeGrafter"/>
</dbReference>
<protein>
    <submittedName>
        <fullName evidence="3">Molybdopterin-guanine dinucleotide biosynthesis protein MobA</fullName>
    </submittedName>
</protein>
<dbReference type="InterPro" id="IPR029044">
    <property type="entry name" value="Nucleotide-diphossugar_trans"/>
</dbReference>
<comment type="caution">
    <text evidence="3">The sequence shown here is derived from an EMBL/GenBank/DDBJ whole genome shotgun (WGS) entry which is preliminary data.</text>
</comment>
<dbReference type="AlphaFoldDB" id="A0A4Z1E3D9"/>
<dbReference type="InterPro" id="IPR025877">
    <property type="entry name" value="MobA-like_NTP_Trfase"/>
</dbReference>
<dbReference type="SUPFAM" id="SSF53448">
    <property type="entry name" value="Nucleotide-diphospho-sugar transferases"/>
    <property type="match status" value="1"/>
</dbReference>
<keyword evidence="1" id="KW-0808">Transferase</keyword>
<reference evidence="3 4" key="1">
    <citation type="submission" date="2018-11" db="EMBL/GenBank/DDBJ databases">
        <title>Complete genome sequencing of the Actinobacteria Serinibacter sp. K3-2.</title>
        <authorList>
            <person name="Rakitin A.L."/>
            <person name="Beletsky A.V."/>
            <person name="Mardanov A.V."/>
            <person name="Ravin N.V."/>
            <person name="Gromova A.S."/>
            <person name="Filippova S.N."/>
            <person name="Gal'Chenko V.F."/>
        </authorList>
    </citation>
    <scope>NUCLEOTIDE SEQUENCE [LARGE SCALE GENOMIC DNA]</scope>
    <source>
        <strain evidence="3 4">K3-2</strain>
    </source>
</reference>
<dbReference type="Pfam" id="PF12804">
    <property type="entry name" value="NTP_transf_3"/>
    <property type="match status" value="1"/>
</dbReference>
<dbReference type="RefSeq" id="WP_199241531.1">
    <property type="nucleotide sequence ID" value="NZ_RHPJ01000002.1"/>
</dbReference>
<name>A0A4Z1E3D9_9MICO</name>
<evidence type="ECO:0000313" key="4">
    <source>
        <dbReference type="Proteomes" id="UP000297318"/>
    </source>
</evidence>
<evidence type="ECO:0000313" key="3">
    <source>
        <dbReference type="EMBL" id="TGO05272.1"/>
    </source>
</evidence>
<accession>A0A4Z1E3D9</accession>
<gene>
    <name evidence="3" type="ORF">SERN_1276</name>
</gene>
<evidence type="ECO:0000256" key="1">
    <source>
        <dbReference type="ARBA" id="ARBA00022679"/>
    </source>
</evidence>
<dbReference type="PANTHER" id="PTHR19136">
    <property type="entry name" value="MOLYBDENUM COFACTOR GUANYLYLTRANSFERASE"/>
    <property type="match status" value="1"/>
</dbReference>
<organism evidence="3 4">
    <name type="scientific">Serinibacter arcticus</name>
    <dbReference type="NCBI Taxonomy" id="1655435"/>
    <lineage>
        <taxon>Bacteria</taxon>
        <taxon>Bacillati</taxon>
        <taxon>Actinomycetota</taxon>
        <taxon>Actinomycetes</taxon>
        <taxon>Micrococcales</taxon>
        <taxon>Beutenbergiaceae</taxon>
        <taxon>Serinibacter</taxon>
    </lineage>
</organism>
<feature type="domain" description="MobA-like NTP transferase" evidence="2">
    <location>
        <begin position="14"/>
        <end position="155"/>
    </location>
</feature>
<evidence type="ECO:0000259" key="2">
    <source>
        <dbReference type="Pfam" id="PF12804"/>
    </source>
</evidence>
<dbReference type="Gene3D" id="3.90.550.10">
    <property type="entry name" value="Spore Coat Polysaccharide Biosynthesis Protein SpsA, Chain A"/>
    <property type="match status" value="1"/>
</dbReference>
<proteinExistence type="predicted"/>
<dbReference type="EMBL" id="RHPJ01000002">
    <property type="protein sequence ID" value="TGO05272.1"/>
    <property type="molecule type" value="Genomic_DNA"/>
</dbReference>
<keyword evidence="4" id="KW-1185">Reference proteome</keyword>